<feature type="signal peptide" evidence="2">
    <location>
        <begin position="1"/>
        <end position="20"/>
    </location>
</feature>
<feature type="chain" id="PRO_5041310457" description="SH3 domain-containing protein" evidence="2">
    <location>
        <begin position="21"/>
        <end position="286"/>
    </location>
</feature>
<name>A0AA46STR8_9XANT</name>
<feature type="region of interest" description="Disordered" evidence="1">
    <location>
        <begin position="150"/>
        <end position="286"/>
    </location>
</feature>
<evidence type="ECO:0000256" key="2">
    <source>
        <dbReference type="SAM" id="SignalP"/>
    </source>
</evidence>
<evidence type="ECO:0000313" key="3">
    <source>
        <dbReference type="EMBL" id="UYK88367.1"/>
    </source>
</evidence>
<evidence type="ECO:0000313" key="4">
    <source>
        <dbReference type="Proteomes" id="UP001164392"/>
    </source>
</evidence>
<dbReference type="RefSeq" id="WP_267092913.1">
    <property type="nucleotide sequence ID" value="NZ_CP099534.1"/>
</dbReference>
<reference evidence="3" key="1">
    <citation type="submission" date="2022-06" db="EMBL/GenBank/DDBJ databases">
        <title>Dynamics of rice microbiomes reveals core vertical transmitted seed endophytes.</title>
        <authorList>
            <person name="Liao K."/>
            <person name="Zhang X."/>
        </authorList>
    </citation>
    <scope>NUCLEOTIDE SEQUENCE</scope>
    <source>
        <strain evidence="3">JR3-14</strain>
    </source>
</reference>
<accession>A0AA46STR8</accession>
<dbReference type="AlphaFoldDB" id="A0AA46STR8"/>
<proteinExistence type="predicted"/>
<evidence type="ECO:0000256" key="1">
    <source>
        <dbReference type="SAM" id="MobiDB-lite"/>
    </source>
</evidence>
<sequence length="286" mass="31109">MKRAGWWTPLLLGMAAPALAQDGSGTVRIGASLRAGPAPEYPRVATPATDDALQVHGCTRDWAWCDVSWREKRGWLPAGAIDFHEQGQGVAPGASLGVPTVGFALDRYWDTHYRGQPWARERARYRPLESAATAAGPAQIPAPLQRQLAPQWRAPPPPQASASEAVSATPAWTPPGERMHQIPPPDALNPRYNKELAKELQRQDSDRRQRESMGLQPVPPPASAPSASPSWPPTPATIQWVERHPPKPSSPPPPPPPPPPPSAPPTKPEAHKDDDAGRRDVRQLER</sequence>
<feature type="compositionally biased region" description="Basic and acidic residues" evidence="1">
    <location>
        <begin position="268"/>
        <end position="286"/>
    </location>
</feature>
<evidence type="ECO:0008006" key="5">
    <source>
        <dbReference type="Google" id="ProtNLM"/>
    </source>
</evidence>
<feature type="compositionally biased region" description="Basic and acidic residues" evidence="1">
    <location>
        <begin position="192"/>
        <end position="211"/>
    </location>
</feature>
<feature type="compositionally biased region" description="Pro residues" evidence="1">
    <location>
        <begin position="247"/>
        <end position="267"/>
    </location>
</feature>
<keyword evidence="2" id="KW-0732">Signal</keyword>
<organism evidence="3 4">
    <name type="scientific">Xanthomonas sacchari</name>
    <dbReference type="NCBI Taxonomy" id="56458"/>
    <lineage>
        <taxon>Bacteria</taxon>
        <taxon>Pseudomonadati</taxon>
        <taxon>Pseudomonadota</taxon>
        <taxon>Gammaproteobacteria</taxon>
        <taxon>Lysobacterales</taxon>
        <taxon>Lysobacteraceae</taxon>
        <taxon>Xanthomonas</taxon>
    </lineage>
</organism>
<dbReference type="EMBL" id="CP099534">
    <property type="protein sequence ID" value="UYK88367.1"/>
    <property type="molecule type" value="Genomic_DNA"/>
</dbReference>
<dbReference type="Proteomes" id="UP001164392">
    <property type="component" value="Chromosome"/>
</dbReference>
<gene>
    <name evidence="3" type="ORF">NG824_18120</name>
</gene>
<protein>
    <recommendedName>
        <fullName evidence="5">SH3 domain-containing protein</fullName>
    </recommendedName>
</protein>